<dbReference type="AlphaFoldDB" id="A0AAD3T796"/>
<proteinExistence type="predicted"/>
<dbReference type="EMBL" id="BSYO01000027">
    <property type="protein sequence ID" value="GMH24158.1"/>
    <property type="molecule type" value="Genomic_DNA"/>
</dbReference>
<reference evidence="2" key="1">
    <citation type="submission" date="2023-05" db="EMBL/GenBank/DDBJ databases">
        <title>Nepenthes gracilis genome sequencing.</title>
        <authorList>
            <person name="Fukushima K."/>
        </authorList>
    </citation>
    <scope>NUCLEOTIDE SEQUENCE</scope>
    <source>
        <strain evidence="2">SING2019-196</strain>
    </source>
</reference>
<evidence type="ECO:0000313" key="3">
    <source>
        <dbReference type="Proteomes" id="UP001279734"/>
    </source>
</evidence>
<evidence type="ECO:0000313" key="2">
    <source>
        <dbReference type="EMBL" id="GMH24158.1"/>
    </source>
</evidence>
<accession>A0AAD3T796</accession>
<sequence>MIKLLPLRSRSVWAAAKLKYGLARGPGWHWVLWVVILPASVIRYFLHGKCHAPDKGWRYPDAVGYSAVCFLIHYGQAILLPSSIARLKELICCSAELDL</sequence>
<name>A0AAD3T796_NEPGR</name>
<keyword evidence="1" id="KW-0472">Membrane</keyword>
<keyword evidence="1" id="KW-0812">Transmembrane</keyword>
<comment type="caution">
    <text evidence="2">The sequence shown here is derived from an EMBL/GenBank/DDBJ whole genome shotgun (WGS) entry which is preliminary data.</text>
</comment>
<dbReference type="Proteomes" id="UP001279734">
    <property type="component" value="Unassembled WGS sequence"/>
</dbReference>
<keyword evidence="1" id="KW-1133">Transmembrane helix</keyword>
<evidence type="ECO:0000256" key="1">
    <source>
        <dbReference type="SAM" id="Phobius"/>
    </source>
</evidence>
<feature type="transmembrane region" description="Helical" evidence="1">
    <location>
        <begin position="62"/>
        <end position="80"/>
    </location>
</feature>
<gene>
    <name evidence="2" type="ORF">Nepgr_026001</name>
</gene>
<feature type="transmembrane region" description="Helical" evidence="1">
    <location>
        <begin position="27"/>
        <end position="46"/>
    </location>
</feature>
<keyword evidence="3" id="KW-1185">Reference proteome</keyword>
<organism evidence="2 3">
    <name type="scientific">Nepenthes gracilis</name>
    <name type="common">Slender pitcher plant</name>
    <dbReference type="NCBI Taxonomy" id="150966"/>
    <lineage>
        <taxon>Eukaryota</taxon>
        <taxon>Viridiplantae</taxon>
        <taxon>Streptophyta</taxon>
        <taxon>Embryophyta</taxon>
        <taxon>Tracheophyta</taxon>
        <taxon>Spermatophyta</taxon>
        <taxon>Magnoliopsida</taxon>
        <taxon>eudicotyledons</taxon>
        <taxon>Gunneridae</taxon>
        <taxon>Pentapetalae</taxon>
        <taxon>Caryophyllales</taxon>
        <taxon>Nepenthaceae</taxon>
        <taxon>Nepenthes</taxon>
    </lineage>
</organism>
<protein>
    <submittedName>
        <fullName evidence="2">Uncharacterized protein</fullName>
    </submittedName>
</protein>